<reference evidence="1" key="1">
    <citation type="submission" date="2020-04" db="EMBL/GenBank/DDBJ databases">
        <authorList>
            <person name="Chiriac C."/>
            <person name="Salcher M."/>
            <person name="Ghai R."/>
            <person name="Kavagutti S V."/>
        </authorList>
    </citation>
    <scope>NUCLEOTIDE SEQUENCE</scope>
</reference>
<sequence>MKHHDILSENSEHHWPLLDTAGKVLLDLGCGRHDTYDLYQSSAVYLGEKGATKVIAIDGNPSEIHYFNTNNPDLDKYTFLHKFINNADDIRELLQKYNPSVIKCDIEEYETAFYDITAEELSNVTDIAIEYHNINILVNITQKLIEWGFTINARANFAFVSAPQMGVLFCSKNG</sequence>
<organism evidence="1">
    <name type="scientific">uncultured Caudovirales phage</name>
    <dbReference type="NCBI Taxonomy" id="2100421"/>
    <lineage>
        <taxon>Viruses</taxon>
        <taxon>Duplodnaviria</taxon>
        <taxon>Heunggongvirae</taxon>
        <taxon>Uroviricota</taxon>
        <taxon>Caudoviricetes</taxon>
        <taxon>Peduoviridae</taxon>
        <taxon>Maltschvirus</taxon>
        <taxon>Maltschvirus maltsch</taxon>
    </lineage>
</organism>
<gene>
    <name evidence="1" type="ORF">UFOVP450_46</name>
</gene>
<name>A0A6J5M9T6_9CAUD</name>
<evidence type="ECO:0000313" key="1">
    <source>
        <dbReference type="EMBL" id="CAB4142942.1"/>
    </source>
</evidence>
<accession>A0A6J5M9T6</accession>
<dbReference type="EMBL" id="LR796421">
    <property type="protein sequence ID" value="CAB4142942.1"/>
    <property type="molecule type" value="Genomic_DNA"/>
</dbReference>
<protein>
    <submittedName>
        <fullName evidence="1">Uncharacterized protein</fullName>
    </submittedName>
</protein>
<proteinExistence type="predicted"/>